<dbReference type="EMBL" id="AY973585">
    <property type="protein sequence ID" value="AAX62110.1"/>
    <property type="molecule type" value="Genomic_DNA"/>
</dbReference>
<sequence length="118" mass="13103">MCWSSCICPSNTSNVSFKILIGSVGICFCSLILKYPSTNGSYKSHAVSSSRIFKSFGYPRSERIYMFFELAIGCFVNPSCSKLGPPNGLTFKSTISIPSLNRERFSLIRRLICLTSFS</sequence>
<accession>Q56AT0</accession>
<reference evidence="1" key="1">
    <citation type="submission" date="2005-03" db="EMBL/GenBank/DDBJ databases">
        <title>Partial sequence analysis of bacteriophage MZTP02.</title>
        <authorList>
            <person name="Liao W."/>
            <person name="Xue Q."/>
            <person name="Pang Y."/>
        </authorList>
    </citation>
    <scope>NUCLEOTIDE SEQUENCE</scope>
</reference>
<evidence type="ECO:0000313" key="1">
    <source>
        <dbReference type="EMBL" id="AAX62110.1"/>
    </source>
</evidence>
<protein>
    <submittedName>
        <fullName evidence="1">Uncharacterized protein</fullName>
    </submittedName>
</protein>
<proteinExistence type="predicted"/>
<name>Q56AT0_9CAUD</name>
<organism evidence="1">
    <name type="scientific">Bacillus thuringiensis phage MZTP02</name>
    <dbReference type="NCBI Taxonomy" id="311221"/>
    <lineage>
        <taxon>Viruses</taxon>
        <taxon>Duplodnaviria</taxon>
        <taxon>Heunggongvirae</taxon>
        <taxon>Uroviricota</taxon>
        <taxon>Caudoviricetes</taxon>
    </lineage>
</organism>